<evidence type="ECO:0000256" key="3">
    <source>
        <dbReference type="ARBA" id="ARBA00022692"/>
    </source>
</evidence>
<dbReference type="Proteomes" id="UP001233999">
    <property type="component" value="Unassembled WGS sequence"/>
</dbReference>
<dbReference type="AlphaFoldDB" id="A0AAD7ZG20"/>
<feature type="non-terminal residue" evidence="8">
    <location>
        <position position="1"/>
    </location>
</feature>
<dbReference type="PANTHER" id="PTHR12191:SF37">
    <property type="entry name" value="ZINC TRANSPORTER FOI"/>
    <property type="match status" value="1"/>
</dbReference>
<feature type="signal peptide" evidence="7">
    <location>
        <begin position="1"/>
        <end position="25"/>
    </location>
</feature>
<dbReference type="GO" id="GO:0030003">
    <property type="term" value="P:intracellular monoatomic cation homeostasis"/>
    <property type="evidence" value="ECO:0007669"/>
    <property type="project" value="TreeGrafter"/>
</dbReference>
<evidence type="ECO:0000256" key="6">
    <source>
        <dbReference type="SAM" id="Phobius"/>
    </source>
</evidence>
<evidence type="ECO:0000256" key="4">
    <source>
        <dbReference type="ARBA" id="ARBA00022989"/>
    </source>
</evidence>
<gene>
    <name evidence="8" type="ORF">L9F63_024597</name>
</gene>
<evidence type="ECO:0000313" key="9">
    <source>
        <dbReference type="Proteomes" id="UP001233999"/>
    </source>
</evidence>
<keyword evidence="5 6" id="KW-0472">Membrane</keyword>
<sequence length="401" mass="44739">HMASWYDIIMVSLVGWQLQFGLCSGGIGNKSVFRLMNKYSETSGVLTIDQLQQILDQINCHCPLSVNKTDVEIENSTSGLENCSYNTNLSLTAKELFTKLNIKEGILNVSSFQDMCPVILEQLESKTCSSEEFSNEIAETKPNRPSAFSVWGVGFLCVTVINLSSLLGAIVFPFMQKNFYKNLLIVLIGLAVGSLSASSLFHLIPQFFVFLDSDSNHAYLSRAMLLWFGIWVFFMIERIMKMITDYKSRNQNHNSTKFPRNETSEVVSSISSPTELLPHLNQELEPLQEQGPLGQNSLQDSNCLRTNAEIIYGYQNKGLKPAYGLHEISVSQVNNSHGHDHMIHFENGKVEIATVAWMIIFGDSFHNFIDGLSIGAALHQSLLTGISISVAVLCEEVPHEL</sequence>
<reference evidence="8" key="1">
    <citation type="journal article" date="2023" name="IScience">
        <title>Live-bearing cockroach genome reveals convergent evolutionary mechanisms linked to viviparity in insects and beyond.</title>
        <authorList>
            <person name="Fouks B."/>
            <person name="Harrison M.C."/>
            <person name="Mikhailova A.A."/>
            <person name="Marchal E."/>
            <person name="English S."/>
            <person name="Carruthers M."/>
            <person name="Jennings E.C."/>
            <person name="Chiamaka E.L."/>
            <person name="Frigard R.A."/>
            <person name="Pippel M."/>
            <person name="Attardo G.M."/>
            <person name="Benoit J.B."/>
            <person name="Bornberg-Bauer E."/>
            <person name="Tobe S.S."/>
        </authorList>
    </citation>
    <scope>NUCLEOTIDE SEQUENCE</scope>
    <source>
        <strain evidence="8">Stay&amp;Tobe</strain>
    </source>
</reference>
<evidence type="ECO:0000256" key="5">
    <source>
        <dbReference type="ARBA" id="ARBA00023136"/>
    </source>
</evidence>
<keyword evidence="3 6" id="KW-0812">Transmembrane</keyword>
<dbReference type="EMBL" id="JASPKZ010008537">
    <property type="protein sequence ID" value="KAJ9579293.1"/>
    <property type="molecule type" value="Genomic_DNA"/>
</dbReference>
<comment type="subcellular location">
    <subcellularLocation>
        <location evidence="1">Membrane</location>
        <topology evidence="1">Multi-pass membrane protein</topology>
    </subcellularLocation>
</comment>
<proteinExistence type="inferred from homology"/>
<keyword evidence="7" id="KW-0732">Signal</keyword>
<comment type="similarity">
    <text evidence="2">Belongs to the ZIP transporter (TC 2.A.5) family.</text>
</comment>
<dbReference type="InterPro" id="IPR050799">
    <property type="entry name" value="ZIP_Transporter"/>
</dbReference>
<protein>
    <recommendedName>
        <fullName evidence="10">Zinc transporter ZIP14</fullName>
    </recommendedName>
</protein>
<dbReference type="InterPro" id="IPR003689">
    <property type="entry name" value="ZIP"/>
</dbReference>
<evidence type="ECO:0000313" key="8">
    <source>
        <dbReference type="EMBL" id="KAJ9579293.1"/>
    </source>
</evidence>
<dbReference type="GO" id="GO:0071578">
    <property type="term" value="P:zinc ion import across plasma membrane"/>
    <property type="evidence" value="ECO:0007669"/>
    <property type="project" value="TreeGrafter"/>
</dbReference>
<evidence type="ECO:0000256" key="1">
    <source>
        <dbReference type="ARBA" id="ARBA00004141"/>
    </source>
</evidence>
<feature type="chain" id="PRO_5042007649" description="Zinc transporter ZIP14" evidence="7">
    <location>
        <begin position="26"/>
        <end position="401"/>
    </location>
</feature>
<feature type="transmembrane region" description="Helical" evidence="6">
    <location>
        <begin position="184"/>
        <end position="204"/>
    </location>
</feature>
<dbReference type="GO" id="GO:0005886">
    <property type="term" value="C:plasma membrane"/>
    <property type="evidence" value="ECO:0007669"/>
    <property type="project" value="TreeGrafter"/>
</dbReference>
<evidence type="ECO:0000256" key="2">
    <source>
        <dbReference type="ARBA" id="ARBA00006939"/>
    </source>
</evidence>
<comment type="caution">
    <text evidence="8">The sequence shown here is derived from an EMBL/GenBank/DDBJ whole genome shotgun (WGS) entry which is preliminary data.</text>
</comment>
<organism evidence="8 9">
    <name type="scientific">Diploptera punctata</name>
    <name type="common">Pacific beetle cockroach</name>
    <dbReference type="NCBI Taxonomy" id="6984"/>
    <lineage>
        <taxon>Eukaryota</taxon>
        <taxon>Metazoa</taxon>
        <taxon>Ecdysozoa</taxon>
        <taxon>Arthropoda</taxon>
        <taxon>Hexapoda</taxon>
        <taxon>Insecta</taxon>
        <taxon>Pterygota</taxon>
        <taxon>Neoptera</taxon>
        <taxon>Polyneoptera</taxon>
        <taxon>Dictyoptera</taxon>
        <taxon>Blattodea</taxon>
        <taxon>Blaberoidea</taxon>
        <taxon>Blaberidae</taxon>
        <taxon>Diplopterinae</taxon>
        <taxon>Diploptera</taxon>
    </lineage>
</organism>
<dbReference type="GO" id="GO:0005385">
    <property type="term" value="F:zinc ion transmembrane transporter activity"/>
    <property type="evidence" value="ECO:0007669"/>
    <property type="project" value="TreeGrafter"/>
</dbReference>
<dbReference type="GO" id="GO:0140410">
    <property type="term" value="F:monoatomic cation:bicarbonate symporter activity"/>
    <property type="evidence" value="ECO:0007669"/>
    <property type="project" value="TreeGrafter"/>
</dbReference>
<feature type="transmembrane region" description="Helical" evidence="6">
    <location>
        <begin position="224"/>
        <end position="240"/>
    </location>
</feature>
<accession>A0AAD7ZG20</accession>
<name>A0AAD7ZG20_DIPPU</name>
<dbReference type="Pfam" id="PF02535">
    <property type="entry name" value="Zip"/>
    <property type="match status" value="1"/>
</dbReference>
<keyword evidence="4 6" id="KW-1133">Transmembrane helix</keyword>
<evidence type="ECO:0000256" key="7">
    <source>
        <dbReference type="SAM" id="SignalP"/>
    </source>
</evidence>
<dbReference type="PANTHER" id="PTHR12191">
    <property type="entry name" value="SOLUTE CARRIER FAMILY 39"/>
    <property type="match status" value="1"/>
</dbReference>
<keyword evidence="9" id="KW-1185">Reference proteome</keyword>
<reference evidence="8" key="2">
    <citation type="submission" date="2023-05" db="EMBL/GenBank/DDBJ databases">
        <authorList>
            <person name="Fouks B."/>
        </authorList>
    </citation>
    <scope>NUCLEOTIDE SEQUENCE</scope>
    <source>
        <strain evidence="8">Stay&amp;Tobe</strain>
        <tissue evidence="8">Testes</tissue>
    </source>
</reference>
<evidence type="ECO:0008006" key="10">
    <source>
        <dbReference type="Google" id="ProtNLM"/>
    </source>
</evidence>
<feature type="non-terminal residue" evidence="8">
    <location>
        <position position="401"/>
    </location>
</feature>
<feature type="transmembrane region" description="Helical" evidence="6">
    <location>
        <begin position="148"/>
        <end position="172"/>
    </location>
</feature>